<evidence type="ECO:0000313" key="3">
    <source>
        <dbReference type="EMBL" id="QOY38421.1"/>
    </source>
</evidence>
<keyword evidence="1" id="KW-1133">Transmembrane helix</keyword>
<organism evidence="2 4">
    <name type="scientific">Anaerobacillus isosaccharinicus</name>
    <dbReference type="NCBI Taxonomy" id="1532552"/>
    <lineage>
        <taxon>Bacteria</taxon>
        <taxon>Bacillati</taxon>
        <taxon>Bacillota</taxon>
        <taxon>Bacilli</taxon>
        <taxon>Bacillales</taxon>
        <taxon>Bacillaceae</taxon>
        <taxon>Anaerobacillus</taxon>
    </lineage>
</organism>
<protein>
    <submittedName>
        <fullName evidence="2">Uncharacterized protein</fullName>
    </submittedName>
</protein>
<accession>A0A1S2LB15</accession>
<feature type="transmembrane region" description="Helical" evidence="1">
    <location>
        <begin position="103"/>
        <end position="124"/>
    </location>
</feature>
<reference evidence="3 4" key="3">
    <citation type="journal article" date="2019" name="Int. J. Syst. Evol. Microbiol.">
        <title>Anaerobacillus isosaccharinicus sp. nov., an alkaliphilic bacterium which degrades isosaccharinic acid.</title>
        <authorList>
            <person name="Bassil N.M."/>
            <person name="Lloyd J.R."/>
        </authorList>
    </citation>
    <scope>NUCLEOTIDE SEQUENCE [LARGE SCALE GENOMIC DNA]</scope>
    <source>
        <strain evidence="3 4">NB2006</strain>
    </source>
</reference>
<dbReference type="OrthoDB" id="1795989at2"/>
<reference evidence="3" key="4">
    <citation type="submission" date="2020-10" db="EMBL/GenBank/DDBJ databases">
        <authorList>
            <person name="Bassil N.M."/>
            <person name="Lloyd J.R."/>
        </authorList>
    </citation>
    <scope>NUCLEOTIDE SEQUENCE</scope>
    <source>
        <strain evidence="3">NB2006</strain>
    </source>
</reference>
<dbReference type="EMBL" id="CP063356">
    <property type="protein sequence ID" value="QOY38421.1"/>
    <property type="molecule type" value="Genomic_DNA"/>
</dbReference>
<dbReference type="RefSeq" id="WP_071318244.1">
    <property type="nucleotide sequence ID" value="NZ_CP063356.2"/>
</dbReference>
<proteinExistence type="predicted"/>
<reference evidence="3 4" key="2">
    <citation type="journal article" date="2017" name="Genome Announc.">
        <title>Draft Genome Sequences of Four Alkaliphilic Bacteria Belonging to the Anaerobacillus Genus.</title>
        <authorList>
            <person name="Bassil N.M."/>
            <person name="Lloyd J.R."/>
        </authorList>
    </citation>
    <scope>NUCLEOTIDE SEQUENCE [LARGE SCALE GENOMIC DNA]</scope>
    <source>
        <strain evidence="3 4">NB2006</strain>
    </source>
</reference>
<evidence type="ECO:0000313" key="4">
    <source>
        <dbReference type="Proteomes" id="UP000180175"/>
    </source>
</evidence>
<feature type="transmembrane region" description="Helical" evidence="1">
    <location>
        <begin position="144"/>
        <end position="169"/>
    </location>
</feature>
<feature type="transmembrane region" description="Helical" evidence="1">
    <location>
        <begin position="62"/>
        <end position="82"/>
    </location>
</feature>
<evidence type="ECO:0000313" key="2">
    <source>
        <dbReference type="EMBL" id="OIJ09504.1"/>
    </source>
</evidence>
<keyword evidence="1" id="KW-0472">Membrane</keyword>
<sequence length="248" mass="27049">MSLTSVNAAEIIKKQYFYKLRAHYGIFTSLFITQLVALAFSFMASGSMGSGGEGVSINVSFYTGNVIIAFTMLWAFISGVSMNSKLVRNGDFSFVTNRLTSHVSSLAFLLTTTVVGGIMAMLGSSLLKTIIYFLKGDSILNHTYSIPVIELLIGVIATILYVTLFGIFGYAVASLTQLNKIFIFLLPLIFIGLLFVEGKTNGQGPLSVVFRFFAMESSLFLFAIKVIVVIGILCLTATTMSNKLEVRR</sequence>
<keyword evidence="1" id="KW-0812">Transmembrane</keyword>
<name>A0A1S2LB15_9BACI</name>
<gene>
    <name evidence="3" type="ORF">AWH56_013325</name>
    <name evidence="2" type="ORF">AWH56_17395</name>
</gene>
<feature type="transmembrane region" description="Helical" evidence="1">
    <location>
        <begin position="181"/>
        <end position="198"/>
    </location>
</feature>
<dbReference type="KEGG" id="aia:AWH56_013325"/>
<evidence type="ECO:0000256" key="1">
    <source>
        <dbReference type="SAM" id="Phobius"/>
    </source>
</evidence>
<keyword evidence="4" id="KW-1185">Reference proteome</keyword>
<dbReference type="EMBL" id="LQXD01000152">
    <property type="protein sequence ID" value="OIJ09504.1"/>
    <property type="molecule type" value="Genomic_DNA"/>
</dbReference>
<feature type="transmembrane region" description="Helical" evidence="1">
    <location>
        <begin position="22"/>
        <end position="42"/>
    </location>
</feature>
<dbReference type="Proteomes" id="UP000180175">
    <property type="component" value="Chromosome"/>
</dbReference>
<feature type="transmembrane region" description="Helical" evidence="1">
    <location>
        <begin position="218"/>
        <end position="238"/>
    </location>
</feature>
<reference evidence="2 4" key="1">
    <citation type="submission" date="2016-10" db="EMBL/GenBank/DDBJ databases">
        <title>Draft genome sequences of four alkaliphilic bacteria belonging to the Anaerobacillus genus.</title>
        <authorList>
            <person name="Bassil N.M."/>
            <person name="Lloyd J.R."/>
        </authorList>
    </citation>
    <scope>NUCLEOTIDE SEQUENCE [LARGE SCALE GENOMIC DNA]</scope>
    <source>
        <strain evidence="2 4">NB2006</strain>
    </source>
</reference>
<dbReference type="AlphaFoldDB" id="A0A1S2LB15"/>